<comment type="caution">
    <text evidence="9">The sequence shown here is derived from an EMBL/GenBank/DDBJ whole genome shotgun (WGS) entry which is preliminary data.</text>
</comment>
<dbReference type="Pfam" id="PF01790">
    <property type="entry name" value="LGT"/>
    <property type="match status" value="1"/>
</dbReference>
<evidence type="ECO:0000256" key="7">
    <source>
        <dbReference type="HAMAP-Rule" id="MF_01147"/>
    </source>
</evidence>
<evidence type="ECO:0000256" key="6">
    <source>
        <dbReference type="ARBA" id="ARBA00023136"/>
    </source>
</evidence>
<name>A0A9D1DF46_9FIRM</name>
<keyword evidence="4 7" id="KW-0812">Transmembrane</keyword>
<protein>
    <recommendedName>
        <fullName evidence="7">Phosphatidylglycerol--prolipoprotein diacylglyceryl transferase</fullName>
        <ecNumber evidence="7">2.5.1.145</ecNumber>
    </recommendedName>
</protein>
<evidence type="ECO:0000256" key="4">
    <source>
        <dbReference type="ARBA" id="ARBA00022692"/>
    </source>
</evidence>
<evidence type="ECO:0000313" key="10">
    <source>
        <dbReference type="Proteomes" id="UP000824242"/>
    </source>
</evidence>
<keyword evidence="5 7" id="KW-1133">Transmembrane helix</keyword>
<sequence>MYDVQFPKLGLEFELNPVAFQFGPIQIGPFEFGTVYWYGIIIAVGLVLAFLYASVSCKKMKINEDKLINCVIVGVIFGMIGARLYYVIFYPGDTYRNDPLQILNIHQGGLGIYGGVISALAAGAITAKICKMKVGAVLDVASLGFLIGQGIGRWGNFFNQEAFGGATDLPWGMISSATQEIVPDSPVHPCFLYESIWCLVGFALLHVFTRKLRRYDGQTFLLYLLWYGLGRFFIEGLRQDSLIIPGTSLRVSQVVALTSVVAAVVLLIVFRSKTSLSGCGAKDVVAMNAVVDEVPDVKAKEEEEDDGKSTIFGDLPYEQLITETGAVVSGESKQEEKRETLPAQDSEAAVQEVESSPSDAKTDEAGEKEEKADGKAD</sequence>
<comment type="subcellular location">
    <subcellularLocation>
        <location evidence="7">Cell membrane</location>
        <topology evidence="7">Multi-pass membrane protein</topology>
    </subcellularLocation>
</comment>
<reference evidence="9" key="2">
    <citation type="journal article" date="2021" name="PeerJ">
        <title>Extensive microbial diversity within the chicken gut microbiome revealed by metagenomics and culture.</title>
        <authorList>
            <person name="Gilroy R."/>
            <person name="Ravi A."/>
            <person name="Getino M."/>
            <person name="Pursley I."/>
            <person name="Horton D.L."/>
            <person name="Alikhan N.F."/>
            <person name="Baker D."/>
            <person name="Gharbi K."/>
            <person name="Hall N."/>
            <person name="Watson M."/>
            <person name="Adriaenssens E.M."/>
            <person name="Foster-Nyarko E."/>
            <person name="Jarju S."/>
            <person name="Secka A."/>
            <person name="Antonio M."/>
            <person name="Oren A."/>
            <person name="Chaudhuri R.R."/>
            <person name="La Ragione R."/>
            <person name="Hildebrand F."/>
            <person name="Pallen M.J."/>
        </authorList>
    </citation>
    <scope>NUCLEOTIDE SEQUENCE</scope>
    <source>
        <strain evidence="9">ChiSxjej1B13-7958</strain>
    </source>
</reference>
<feature type="transmembrane region" description="Helical" evidence="7">
    <location>
        <begin position="35"/>
        <end position="55"/>
    </location>
</feature>
<evidence type="ECO:0000256" key="3">
    <source>
        <dbReference type="ARBA" id="ARBA00022679"/>
    </source>
</evidence>
<evidence type="ECO:0000256" key="5">
    <source>
        <dbReference type="ARBA" id="ARBA00022989"/>
    </source>
</evidence>
<keyword evidence="2 7" id="KW-1003">Cell membrane</keyword>
<dbReference type="GO" id="GO:0005886">
    <property type="term" value="C:plasma membrane"/>
    <property type="evidence" value="ECO:0007669"/>
    <property type="project" value="UniProtKB-SubCell"/>
</dbReference>
<dbReference type="EC" id="2.5.1.145" evidence="7"/>
<feature type="transmembrane region" description="Helical" evidence="7">
    <location>
        <begin position="249"/>
        <end position="270"/>
    </location>
</feature>
<dbReference type="PROSITE" id="PS01311">
    <property type="entry name" value="LGT"/>
    <property type="match status" value="1"/>
</dbReference>
<accession>A0A9D1DF46</accession>
<comment type="similarity">
    <text evidence="1 7">Belongs to the Lgt family.</text>
</comment>
<evidence type="ECO:0000313" key="9">
    <source>
        <dbReference type="EMBL" id="HIR46559.1"/>
    </source>
</evidence>
<feature type="transmembrane region" description="Helical" evidence="7">
    <location>
        <begin position="220"/>
        <end position="237"/>
    </location>
</feature>
<dbReference type="HAMAP" id="MF_01147">
    <property type="entry name" value="Lgt"/>
    <property type="match status" value="1"/>
</dbReference>
<evidence type="ECO:0000256" key="1">
    <source>
        <dbReference type="ARBA" id="ARBA00007150"/>
    </source>
</evidence>
<feature type="transmembrane region" description="Helical" evidence="7">
    <location>
        <begin position="191"/>
        <end position="208"/>
    </location>
</feature>
<organism evidence="9 10">
    <name type="scientific">Candidatus Caccousia avicola</name>
    <dbReference type="NCBI Taxonomy" id="2840721"/>
    <lineage>
        <taxon>Bacteria</taxon>
        <taxon>Bacillati</taxon>
        <taxon>Bacillota</taxon>
        <taxon>Clostridia</taxon>
        <taxon>Eubacteriales</taxon>
        <taxon>Oscillospiraceae</taxon>
        <taxon>Oscillospiraceae incertae sedis</taxon>
        <taxon>Candidatus Caccousia</taxon>
    </lineage>
</organism>
<evidence type="ECO:0000256" key="2">
    <source>
        <dbReference type="ARBA" id="ARBA00022475"/>
    </source>
</evidence>
<comment type="catalytic activity">
    <reaction evidence="7">
        <text>L-cysteinyl-[prolipoprotein] + a 1,2-diacyl-sn-glycero-3-phospho-(1'-sn-glycerol) = an S-1,2-diacyl-sn-glyceryl-L-cysteinyl-[prolipoprotein] + sn-glycerol 1-phosphate + H(+)</text>
        <dbReference type="Rhea" id="RHEA:56712"/>
        <dbReference type="Rhea" id="RHEA-COMP:14679"/>
        <dbReference type="Rhea" id="RHEA-COMP:14680"/>
        <dbReference type="ChEBI" id="CHEBI:15378"/>
        <dbReference type="ChEBI" id="CHEBI:29950"/>
        <dbReference type="ChEBI" id="CHEBI:57685"/>
        <dbReference type="ChEBI" id="CHEBI:64716"/>
        <dbReference type="ChEBI" id="CHEBI:140658"/>
        <dbReference type="EC" id="2.5.1.145"/>
    </reaction>
</comment>
<comment type="pathway">
    <text evidence="7">Protein modification; lipoprotein biosynthesis (diacylglyceryl transfer).</text>
</comment>
<proteinExistence type="inferred from homology"/>
<comment type="function">
    <text evidence="7">Catalyzes the transfer of the diacylglyceryl group from phosphatidylglycerol to the sulfhydryl group of the N-terminal cysteine of a prolipoprotein, the first step in the formation of mature lipoproteins.</text>
</comment>
<dbReference type="PANTHER" id="PTHR30589">
    <property type="entry name" value="PROLIPOPROTEIN DIACYLGLYCERYL TRANSFERASE"/>
    <property type="match status" value="1"/>
</dbReference>
<dbReference type="GO" id="GO:0008961">
    <property type="term" value="F:phosphatidylglycerol-prolipoprotein diacylglyceryl transferase activity"/>
    <property type="evidence" value="ECO:0007669"/>
    <property type="project" value="UniProtKB-UniRule"/>
</dbReference>
<feature type="transmembrane region" description="Helical" evidence="7">
    <location>
        <begin position="67"/>
        <end position="88"/>
    </location>
</feature>
<dbReference type="Proteomes" id="UP000824242">
    <property type="component" value="Unassembled WGS sequence"/>
</dbReference>
<feature type="compositionally biased region" description="Basic and acidic residues" evidence="8">
    <location>
        <begin position="360"/>
        <end position="377"/>
    </location>
</feature>
<keyword evidence="3 7" id="KW-0808">Transferase</keyword>
<gene>
    <name evidence="7 9" type="primary">lgt</name>
    <name evidence="9" type="ORF">IAB89_02710</name>
</gene>
<dbReference type="GO" id="GO:0042158">
    <property type="term" value="P:lipoprotein biosynthetic process"/>
    <property type="evidence" value="ECO:0007669"/>
    <property type="project" value="UniProtKB-UniRule"/>
</dbReference>
<feature type="transmembrane region" description="Helical" evidence="7">
    <location>
        <begin position="108"/>
        <end position="127"/>
    </location>
</feature>
<feature type="binding site" evidence="7">
    <location>
        <position position="153"/>
    </location>
    <ligand>
        <name>a 1,2-diacyl-sn-glycero-3-phospho-(1'-sn-glycerol)</name>
        <dbReference type="ChEBI" id="CHEBI:64716"/>
    </ligand>
</feature>
<evidence type="ECO:0000256" key="8">
    <source>
        <dbReference type="SAM" id="MobiDB-lite"/>
    </source>
</evidence>
<dbReference type="EMBL" id="DVGZ01000028">
    <property type="protein sequence ID" value="HIR46559.1"/>
    <property type="molecule type" value="Genomic_DNA"/>
</dbReference>
<feature type="transmembrane region" description="Helical" evidence="7">
    <location>
        <begin position="134"/>
        <end position="152"/>
    </location>
</feature>
<dbReference type="PANTHER" id="PTHR30589:SF0">
    <property type="entry name" value="PHOSPHATIDYLGLYCEROL--PROLIPOPROTEIN DIACYLGLYCERYL TRANSFERASE"/>
    <property type="match status" value="1"/>
</dbReference>
<feature type="region of interest" description="Disordered" evidence="8">
    <location>
        <begin position="326"/>
        <end position="377"/>
    </location>
</feature>
<keyword evidence="6 7" id="KW-0472">Membrane</keyword>
<dbReference type="NCBIfam" id="TIGR00544">
    <property type="entry name" value="lgt"/>
    <property type="match status" value="1"/>
</dbReference>
<dbReference type="InterPro" id="IPR001640">
    <property type="entry name" value="Lgt"/>
</dbReference>
<reference evidence="9" key="1">
    <citation type="submission" date="2020-10" db="EMBL/GenBank/DDBJ databases">
        <authorList>
            <person name="Gilroy R."/>
        </authorList>
    </citation>
    <scope>NUCLEOTIDE SEQUENCE</scope>
    <source>
        <strain evidence="9">ChiSxjej1B13-7958</strain>
    </source>
</reference>
<dbReference type="AlphaFoldDB" id="A0A9D1DF46"/>